<sequence>MKQRTLDKVFLIFFCIYFFASMVLPNTLKITGKIGISEALFILIVLFYFIVAFSRENGIKNFFISISEFFTHKLYISLTLLLVLMAISISYSLEKPLAIGESIRFFTYIVSGFIAINEFKEISEKELLINTFIFASLVISLVGLGQMFTGKGMTVDIMINGINVPRMESTLGNPNSLGAFAVIAFFPVLMLGIHTKNIKIRALYFILDFLLLVNMMMSFSRNSWLALAFGVVILTISYSWKIIFILIGGGFISLLVPSIMDRVKQFGDMSVNSSRLNIWAIALKIIKDNPIKGVGIGNFIAYYDIYIKNYPDYDMKFYRRFPTHNDYLKIQSELGILGTLTFLSSLLFSLIEIFKASRLKRSRYSFFYKGFLVSFLCFLMLNLFDNTMGITHLSIALWILIFNARNNFKTIF</sequence>
<evidence type="ECO:0000256" key="5">
    <source>
        <dbReference type="SAM" id="Phobius"/>
    </source>
</evidence>
<feature type="transmembrane region" description="Helical" evidence="5">
    <location>
        <begin position="176"/>
        <end position="193"/>
    </location>
</feature>
<evidence type="ECO:0000256" key="3">
    <source>
        <dbReference type="ARBA" id="ARBA00022989"/>
    </source>
</evidence>
<protein>
    <submittedName>
        <fullName evidence="7">O-antigen ligase</fullName>
    </submittedName>
</protein>
<dbReference type="EMBL" id="FQZO01000008">
    <property type="protein sequence ID" value="SHJ80575.1"/>
    <property type="molecule type" value="Genomic_DNA"/>
</dbReference>
<feature type="transmembrane region" description="Helical" evidence="5">
    <location>
        <begin position="390"/>
        <end position="408"/>
    </location>
</feature>
<feature type="transmembrane region" description="Helical" evidence="5">
    <location>
        <begin position="9"/>
        <end position="28"/>
    </location>
</feature>
<name>A0A1M6MAT5_9CLOT</name>
<comment type="subcellular location">
    <subcellularLocation>
        <location evidence="1">Membrane</location>
        <topology evidence="1">Multi-pass membrane protein</topology>
    </subcellularLocation>
</comment>
<feature type="transmembrane region" description="Helical" evidence="5">
    <location>
        <begin position="97"/>
        <end position="116"/>
    </location>
</feature>
<feature type="transmembrane region" description="Helical" evidence="5">
    <location>
        <begin position="366"/>
        <end position="384"/>
    </location>
</feature>
<evidence type="ECO:0000313" key="8">
    <source>
        <dbReference type="Proteomes" id="UP000184080"/>
    </source>
</evidence>
<keyword evidence="8" id="KW-1185">Reference proteome</keyword>
<feature type="domain" description="O-antigen ligase-related" evidence="6">
    <location>
        <begin position="209"/>
        <end position="343"/>
    </location>
</feature>
<accession>A0A1M6MAT5</accession>
<evidence type="ECO:0000256" key="4">
    <source>
        <dbReference type="ARBA" id="ARBA00023136"/>
    </source>
</evidence>
<evidence type="ECO:0000259" key="6">
    <source>
        <dbReference type="Pfam" id="PF04932"/>
    </source>
</evidence>
<organism evidence="7 8">
    <name type="scientific">Clostridium amylolyticum</name>
    <dbReference type="NCBI Taxonomy" id="1121298"/>
    <lineage>
        <taxon>Bacteria</taxon>
        <taxon>Bacillati</taxon>
        <taxon>Bacillota</taxon>
        <taxon>Clostridia</taxon>
        <taxon>Eubacteriales</taxon>
        <taxon>Clostridiaceae</taxon>
        <taxon>Clostridium</taxon>
    </lineage>
</organism>
<evidence type="ECO:0000256" key="2">
    <source>
        <dbReference type="ARBA" id="ARBA00022692"/>
    </source>
</evidence>
<evidence type="ECO:0000256" key="1">
    <source>
        <dbReference type="ARBA" id="ARBA00004141"/>
    </source>
</evidence>
<dbReference type="InterPro" id="IPR007016">
    <property type="entry name" value="O-antigen_ligase-rel_domated"/>
</dbReference>
<feature type="transmembrane region" description="Helical" evidence="5">
    <location>
        <begin position="243"/>
        <end position="260"/>
    </location>
</feature>
<feature type="transmembrane region" description="Helical" evidence="5">
    <location>
        <begin position="200"/>
        <end position="217"/>
    </location>
</feature>
<reference evidence="7 8" key="1">
    <citation type="submission" date="2016-11" db="EMBL/GenBank/DDBJ databases">
        <authorList>
            <person name="Jaros S."/>
            <person name="Januszkiewicz K."/>
            <person name="Wedrychowicz H."/>
        </authorList>
    </citation>
    <scope>NUCLEOTIDE SEQUENCE [LARGE SCALE GENOMIC DNA]</scope>
    <source>
        <strain evidence="7 8">DSM 21864</strain>
    </source>
</reference>
<dbReference type="GO" id="GO:0016874">
    <property type="term" value="F:ligase activity"/>
    <property type="evidence" value="ECO:0007669"/>
    <property type="project" value="UniProtKB-KW"/>
</dbReference>
<dbReference type="RefSeq" id="WP_073010803.1">
    <property type="nucleotide sequence ID" value="NZ_FQZO01000008.1"/>
</dbReference>
<dbReference type="InterPro" id="IPR051533">
    <property type="entry name" value="WaaL-like"/>
</dbReference>
<feature type="transmembrane region" description="Helical" evidence="5">
    <location>
        <begin position="34"/>
        <end position="53"/>
    </location>
</feature>
<dbReference type="AlphaFoldDB" id="A0A1M6MAT5"/>
<keyword evidence="3 5" id="KW-1133">Transmembrane helix</keyword>
<evidence type="ECO:0000313" key="7">
    <source>
        <dbReference type="EMBL" id="SHJ80575.1"/>
    </source>
</evidence>
<feature type="transmembrane region" description="Helical" evidence="5">
    <location>
        <begin position="74"/>
        <end position="91"/>
    </location>
</feature>
<keyword evidence="4 5" id="KW-0472">Membrane</keyword>
<proteinExistence type="predicted"/>
<dbReference type="GO" id="GO:0016020">
    <property type="term" value="C:membrane"/>
    <property type="evidence" value="ECO:0007669"/>
    <property type="project" value="UniProtKB-SubCell"/>
</dbReference>
<keyword evidence="7" id="KW-0436">Ligase</keyword>
<dbReference type="Pfam" id="PF04932">
    <property type="entry name" value="Wzy_C"/>
    <property type="match status" value="1"/>
</dbReference>
<keyword evidence="2 5" id="KW-0812">Transmembrane</keyword>
<dbReference type="PANTHER" id="PTHR37422">
    <property type="entry name" value="TEICHURONIC ACID BIOSYNTHESIS PROTEIN TUAE"/>
    <property type="match status" value="1"/>
</dbReference>
<feature type="transmembrane region" description="Helical" evidence="5">
    <location>
        <begin position="334"/>
        <end position="354"/>
    </location>
</feature>
<feature type="transmembrane region" description="Helical" evidence="5">
    <location>
        <begin position="128"/>
        <end position="148"/>
    </location>
</feature>
<dbReference type="PANTHER" id="PTHR37422:SF17">
    <property type="entry name" value="O-ANTIGEN LIGASE"/>
    <property type="match status" value="1"/>
</dbReference>
<gene>
    <name evidence="7" type="ORF">SAMN05444401_3922</name>
</gene>
<dbReference type="STRING" id="1121298.SAMN05444401_3922"/>
<dbReference type="Proteomes" id="UP000184080">
    <property type="component" value="Unassembled WGS sequence"/>
</dbReference>